<dbReference type="EMBL" id="MLCA01000002">
    <property type="protein sequence ID" value="MEE7490555.1"/>
    <property type="molecule type" value="Genomic_DNA"/>
</dbReference>
<feature type="transmembrane region" description="Helical" evidence="7">
    <location>
        <begin position="261"/>
        <end position="286"/>
    </location>
</feature>
<name>A0ABU7TL41_9HYPH</name>
<comment type="caution">
    <text evidence="9">The sequence shown here is derived from an EMBL/GenBank/DDBJ whole genome shotgun (WGS) entry which is preliminary data.</text>
</comment>
<keyword evidence="2" id="KW-0328">Glycosyltransferase</keyword>
<dbReference type="CDD" id="cd04187">
    <property type="entry name" value="DPM1_like_bac"/>
    <property type="match status" value="1"/>
</dbReference>
<dbReference type="InterPro" id="IPR050256">
    <property type="entry name" value="Glycosyltransferase_2"/>
</dbReference>
<evidence type="ECO:0000259" key="8">
    <source>
        <dbReference type="Pfam" id="PF00535"/>
    </source>
</evidence>
<evidence type="ECO:0000256" key="5">
    <source>
        <dbReference type="ARBA" id="ARBA00022989"/>
    </source>
</evidence>
<dbReference type="PANTHER" id="PTHR48090:SF1">
    <property type="entry name" value="PROPHAGE BACTOPRENOL GLUCOSYL TRANSFERASE HOMOLOG"/>
    <property type="match status" value="1"/>
</dbReference>
<proteinExistence type="predicted"/>
<dbReference type="InterPro" id="IPR001173">
    <property type="entry name" value="Glyco_trans_2-like"/>
</dbReference>
<reference evidence="9 10" key="1">
    <citation type="journal article" date="2012" name="Genet. Mol. Biol.">
        <title>Analysis of 16S rRNA and mxaF genes revealing insights into Methylobacterium niche-specific plant association.</title>
        <authorList>
            <person name="Dourado M.N."/>
            <person name="Andreote F.D."/>
            <person name="Dini-Andreote F."/>
            <person name="Conti R."/>
            <person name="Araujo J.M."/>
            <person name="Araujo W.L."/>
        </authorList>
    </citation>
    <scope>NUCLEOTIDE SEQUENCE [LARGE SCALE GENOMIC DNA]</scope>
    <source>
        <strain evidence="9 10">TC3-10</strain>
    </source>
</reference>
<gene>
    <name evidence="9" type="ORF">MOTC310_08720</name>
</gene>
<dbReference type="InterPro" id="IPR029044">
    <property type="entry name" value="Nucleotide-diphossugar_trans"/>
</dbReference>
<dbReference type="Proteomes" id="UP001355206">
    <property type="component" value="Unassembled WGS sequence"/>
</dbReference>
<evidence type="ECO:0000256" key="6">
    <source>
        <dbReference type="ARBA" id="ARBA00023136"/>
    </source>
</evidence>
<dbReference type="Pfam" id="PF00535">
    <property type="entry name" value="Glycos_transf_2"/>
    <property type="match status" value="1"/>
</dbReference>
<evidence type="ECO:0000256" key="7">
    <source>
        <dbReference type="SAM" id="Phobius"/>
    </source>
</evidence>
<feature type="domain" description="Glycosyltransferase 2-like" evidence="8">
    <location>
        <begin position="4"/>
        <end position="163"/>
    </location>
</feature>
<keyword evidence="4 7" id="KW-0812">Transmembrane</keyword>
<evidence type="ECO:0000313" key="9">
    <source>
        <dbReference type="EMBL" id="MEE7490555.1"/>
    </source>
</evidence>
<accession>A0ABU7TL41</accession>
<evidence type="ECO:0000256" key="4">
    <source>
        <dbReference type="ARBA" id="ARBA00022692"/>
    </source>
</evidence>
<comment type="subcellular location">
    <subcellularLocation>
        <location evidence="1">Membrane</location>
        <topology evidence="1">Multi-pass membrane protein</topology>
    </subcellularLocation>
</comment>
<sequence length="342" mass="38492">MELSIIVPCFNEEQVIRTTNRRLFDEISKITSDFEILYVNDGSSDATYGILCSLHEEDTRAKVINLSRNFGHQIAVSAGLDNAEGNAVVIIDADLQDPPHLIAAMVDLWRAGSQVVYGRRIKRSGETWFKLATAHWFYSVLNKLSDVFIPQDVGDFRLLDRRAVLALRAMPERNRFLRGMASWVGFRQTALDYHRDPRFAGETKYPLRRMVRLAGDGILSFSVVPLRVSIWIGLCAAALSMVGIFYALVLRLLTNVWVEGFTLLFVSQLFIGGVQLVFLGVVGEYIGRIFAEVKNRPLYIVAETRGIEESLQNAVFPRSKLRVLNSRPDNRSESLGLVHAGE</sequence>
<keyword evidence="10" id="KW-1185">Reference proteome</keyword>
<keyword evidence="6 7" id="KW-0472">Membrane</keyword>
<keyword evidence="3" id="KW-0808">Transferase</keyword>
<organism evidence="9 10">
    <name type="scientific">Methylobacterium oryzae</name>
    <dbReference type="NCBI Taxonomy" id="334852"/>
    <lineage>
        <taxon>Bacteria</taxon>
        <taxon>Pseudomonadati</taxon>
        <taxon>Pseudomonadota</taxon>
        <taxon>Alphaproteobacteria</taxon>
        <taxon>Hyphomicrobiales</taxon>
        <taxon>Methylobacteriaceae</taxon>
        <taxon>Methylobacterium</taxon>
    </lineage>
</organism>
<dbReference type="PANTHER" id="PTHR48090">
    <property type="entry name" value="UNDECAPRENYL-PHOSPHATE 4-DEOXY-4-FORMAMIDO-L-ARABINOSE TRANSFERASE-RELATED"/>
    <property type="match status" value="1"/>
</dbReference>
<feature type="transmembrane region" description="Helical" evidence="7">
    <location>
        <begin position="228"/>
        <end position="249"/>
    </location>
</feature>
<evidence type="ECO:0000256" key="1">
    <source>
        <dbReference type="ARBA" id="ARBA00004141"/>
    </source>
</evidence>
<evidence type="ECO:0000256" key="3">
    <source>
        <dbReference type="ARBA" id="ARBA00022679"/>
    </source>
</evidence>
<evidence type="ECO:0000256" key="2">
    <source>
        <dbReference type="ARBA" id="ARBA00022676"/>
    </source>
</evidence>
<protein>
    <submittedName>
        <fullName evidence="9">Glycosyltransferase</fullName>
    </submittedName>
</protein>
<evidence type="ECO:0000313" key="10">
    <source>
        <dbReference type="Proteomes" id="UP001355206"/>
    </source>
</evidence>
<keyword evidence="5 7" id="KW-1133">Transmembrane helix</keyword>
<dbReference type="Gene3D" id="3.90.550.10">
    <property type="entry name" value="Spore Coat Polysaccharide Biosynthesis Protein SpsA, Chain A"/>
    <property type="match status" value="1"/>
</dbReference>
<dbReference type="SUPFAM" id="SSF53448">
    <property type="entry name" value="Nucleotide-diphospho-sugar transferases"/>
    <property type="match status" value="1"/>
</dbReference>